<reference evidence="11" key="2">
    <citation type="submission" date="2020-06" db="EMBL/GenBank/DDBJ databases">
        <authorList>
            <person name="Sheffer M."/>
        </authorList>
    </citation>
    <scope>NUCLEOTIDE SEQUENCE</scope>
</reference>
<dbReference type="Pfam" id="PF08781">
    <property type="entry name" value="DP"/>
    <property type="match status" value="1"/>
</dbReference>
<dbReference type="FunFam" id="1.20.140.80:FF:000001">
    <property type="entry name" value="Transcription factor"/>
    <property type="match status" value="1"/>
</dbReference>
<evidence type="ECO:0000256" key="7">
    <source>
        <dbReference type="RuleBase" id="RU003796"/>
    </source>
</evidence>
<dbReference type="Gene3D" id="1.10.10.10">
    <property type="entry name" value="Winged helix-like DNA-binding domain superfamily/Winged helix DNA-binding domain"/>
    <property type="match status" value="1"/>
</dbReference>
<dbReference type="Gene3D" id="1.20.140.80">
    <property type="entry name" value="Transcription factor DP"/>
    <property type="match status" value="1"/>
</dbReference>
<dbReference type="GO" id="GO:0005634">
    <property type="term" value="C:nucleus"/>
    <property type="evidence" value="ECO:0007669"/>
    <property type="project" value="UniProtKB-SubCell"/>
</dbReference>
<evidence type="ECO:0000259" key="9">
    <source>
        <dbReference type="SMART" id="SM01138"/>
    </source>
</evidence>
<comment type="similarity">
    <text evidence="2 7">Belongs to the E2F/DP family.</text>
</comment>
<evidence type="ECO:0000313" key="11">
    <source>
        <dbReference type="EMBL" id="KAF8767596.1"/>
    </source>
</evidence>
<evidence type="ECO:0000256" key="5">
    <source>
        <dbReference type="ARBA" id="ARBA00023163"/>
    </source>
</evidence>
<feature type="compositionally biased region" description="Acidic residues" evidence="8">
    <location>
        <begin position="488"/>
        <end position="503"/>
    </location>
</feature>
<evidence type="ECO:0000256" key="4">
    <source>
        <dbReference type="ARBA" id="ARBA00023125"/>
    </source>
</evidence>
<dbReference type="FunFam" id="1.10.10.10:FF:000047">
    <property type="entry name" value="Transcription factor"/>
    <property type="match status" value="1"/>
</dbReference>
<dbReference type="OMA" id="QDIVRFY"/>
<gene>
    <name evidence="11" type="ORF">HNY73_020528</name>
</gene>
<keyword evidence="3 7" id="KW-0805">Transcription regulation</keyword>
<dbReference type="InterPro" id="IPR036388">
    <property type="entry name" value="WH-like_DNA-bd_sf"/>
</dbReference>
<accession>A0A8T0E8E3</accession>
<keyword evidence="6 7" id="KW-0539">Nucleus</keyword>
<feature type="compositionally biased region" description="Polar residues" evidence="8">
    <location>
        <begin position="461"/>
        <end position="472"/>
    </location>
</feature>
<dbReference type="GO" id="GO:0000977">
    <property type="term" value="F:RNA polymerase II transcription regulatory region sequence-specific DNA binding"/>
    <property type="evidence" value="ECO:0007669"/>
    <property type="project" value="TreeGrafter"/>
</dbReference>
<dbReference type="CDD" id="cd14458">
    <property type="entry name" value="DP_DD"/>
    <property type="match status" value="1"/>
</dbReference>
<dbReference type="OrthoDB" id="552115at2759"/>
<dbReference type="PANTHER" id="PTHR12548">
    <property type="entry name" value="TRANSCRIPTION FACTOR DP"/>
    <property type="match status" value="1"/>
</dbReference>
<evidence type="ECO:0000256" key="1">
    <source>
        <dbReference type="ARBA" id="ARBA00004123"/>
    </source>
</evidence>
<dbReference type="GO" id="GO:0051726">
    <property type="term" value="P:regulation of cell cycle"/>
    <property type="evidence" value="ECO:0007669"/>
    <property type="project" value="InterPro"/>
</dbReference>
<reference evidence="11" key="1">
    <citation type="journal article" date="2020" name="bioRxiv">
        <title>Chromosome-level reference genome of the European wasp spider Argiope bruennichi: a resource for studies on range expansion and evolutionary adaptation.</title>
        <authorList>
            <person name="Sheffer M.M."/>
            <person name="Hoppe A."/>
            <person name="Krehenwinkel H."/>
            <person name="Uhl G."/>
            <person name="Kuss A.W."/>
            <person name="Jensen L."/>
            <person name="Jensen C."/>
            <person name="Gillespie R.G."/>
            <person name="Hoff K.J."/>
            <person name="Prost S."/>
        </authorList>
    </citation>
    <scope>NUCLEOTIDE SEQUENCE</scope>
</reference>
<evidence type="ECO:0000256" key="8">
    <source>
        <dbReference type="SAM" id="MobiDB-lite"/>
    </source>
</evidence>
<dbReference type="SUPFAM" id="SSF144074">
    <property type="entry name" value="E2F-DP heterodimerization region"/>
    <property type="match status" value="1"/>
</dbReference>
<dbReference type="PANTHER" id="PTHR12548:SF9">
    <property type="entry name" value="TRANSCRIPTION FACTOR DP"/>
    <property type="match status" value="1"/>
</dbReference>
<dbReference type="InterPro" id="IPR038168">
    <property type="entry name" value="TF_DP_C_sf"/>
</dbReference>
<dbReference type="Pfam" id="PF02319">
    <property type="entry name" value="WHD_E2F_TDP"/>
    <property type="match status" value="1"/>
</dbReference>
<dbReference type="SMART" id="SM01138">
    <property type="entry name" value="DP"/>
    <property type="match status" value="1"/>
</dbReference>
<dbReference type="Proteomes" id="UP000807504">
    <property type="component" value="Unassembled WGS sequence"/>
</dbReference>
<feature type="region of interest" description="Disordered" evidence="8">
    <location>
        <begin position="461"/>
        <end position="503"/>
    </location>
</feature>
<dbReference type="EMBL" id="JABXBU010002230">
    <property type="protein sequence ID" value="KAF8767596.1"/>
    <property type="molecule type" value="Genomic_DNA"/>
</dbReference>
<dbReference type="InterPro" id="IPR003316">
    <property type="entry name" value="E2F_WHTH_DNA-bd_dom"/>
</dbReference>
<protein>
    <submittedName>
        <fullName evidence="11">Transcription factor Dp-1 like protein</fullName>
    </submittedName>
</protein>
<evidence type="ECO:0000256" key="2">
    <source>
        <dbReference type="ARBA" id="ARBA00010940"/>
    </source>
</evidence>
<keyword evidence="4 7" id="KW-0238">DNA-binding</keyword>
<dbReference type="InterPro" id="IPR036390">
    <property type="entry name" value="WH_DNA-bd_sf"/>
</dbReference>
<organism evidence="11 12">
    <name type="scientific">Argiope bruennichi</name>
    <name type="common">Wasp spider</name>
    <name type="synonym">Aranea bruennichi</name>
    <dbReference type="NCBI Taxonomy" id="94029"/>
    <lineage>
        <taxon>Eukaryota</taxon>
        <taxon>Metazoa</taxon>
        <taxon>Ecdysozoa</taxon>
        <taxon>Arthropoda</taxon>
        <taxon>Chelicerata</taxon>
        <taxon>Arachnida</taxon>
        <taxon>Araneae</taxon>
        <taxon>Araneomorphae</taxon>
        <taxon>Entelegynae</taxon>
        <taxon>Araneoidea</taxon>
        <taxon>Araneidae</taxon>
        <taxon>Argiope</taxon>
    </lineage>
</organism>
<keyword evidence="12" id="KW-1185">Reference proteome</keyword>
<evidence type="ECO:0000256" key="6">
    <source>
        <dbReference type="ARBA" id="ARBA00023242"/>
    </source>
</evidence>
<dbReference type="InterPro" id="IPR014889">
    <property type="entry name" value="Transc_factor_DP_C"/>
</dbReference>
<sequence>MSHSAASLVNLWEYEGQNNATTSVGNKSTDPNVRTLSPVKADLIKYYKKHGLENIAKEVGIIRPNGEITSGKNTNQPRELRAQIITLPVVSTPTTIAMSPFKVEPAILPKTVHLPSSPVILSTPQRVVANVINNTRTPQHLLPAPEHTISGWSAKRPYDCSEEYPESKRCKKGEKGGKGLRHFSMKVCEKVRKKGTTSYNEVADELVAEFSDPHRHMCPTDQAYDQKNIRRRVYDALNVLMAMNIISKEKKEIKWLGLPTNSAQEYHNLEKEKLKRIEKIRLKTQHLQELILQQIAIKNLVARNREMDRQRKGPPPTNKIRLPFILLNTHKDTVIDCNISGDKKEYKFCFNDVFQISDDTDVLKRMGLDCGLDKGTSTPEEVNKAKSLVPKALQPYITLMSQGKTDLPPGMISEGNGVKIESEYLNDPSRYVFCELQEASSSSSGPGSEYVDIENTLSSTKSVLSRQSSVGSLSDLPSRPGTSTPSEDFSDCESESLDGEESN</sequence>
<dbReference type="GO" id="GO:0000981">
    <property type="term" value="F:DNA-binding transcription factor activity, RNA polymerase II-specific"/>
    <property type="evidence" value="ECO:0007669"/>
    <property type="project" value="TreeGrafter"/>
</dbReference>
<dbReference type="GO" id="GO:0005667">
    <property type="term" value="C:transcription regulator complex"/>
    <property type="evidence" value="ECO:0007669"/>
    <property type="project" value="InterPro"/>
</dbReference>
<dbReference type="SUPFAM" id="SSF46785">
    <property type="entry name" value="Winged helix' DNA-binding domain"/>
    <property type="match status" value="1"/>
</dbReference>
<dbReference type="SMART" id="SM01372">
    <property type="entry name" value="E2F_TDP"/>
    <property type="match status" value="1"/>
</dbReference>
<evidence type="ECO:0000259" key="10">
    <source>
        <dbReference type="SMART" id="SM01372"/>
    </source>
</evidence>
<dbReference type="InterPro" id="IPR015648">
    <property type="entry name" value="Transcrpt_fac_DP"/>
</dbReference>
<dbReference type="InterPro" id="IPR037241">
    <property type="entry name" value="E2F-DP_heterodim"/>
</dbReference>
<comment type="subcellular location">
    <subcellularLocation>
        <location evidence="1 7">Nucleus</location>
    </subcellularLocation>
</comment>
<name>A0A8T0E8E3_ARGBR</name>
<dbReference type="AlphaFoldDB" id="A0A8T0E8E3"/>
<feature type="domain" description="Transcription factor DP C-terminal" evidence="9">
    <location>
        <begin position="264"/>
        <end position="407"/>
    </location>
</feature>
<evidence type="ECO:0000313" key="12">
    <source>
        <dbReference type="Proteomes" id="UP000807504"/>
    </source>
</evidence>
<comment type="caution">
    <text evidence="11">The sequence shown here is derived from an EMBL/GenBank/DDBJ whole genome shotgun (WGS) entry which is preliminary data.</text>
</comment>
<keyword evidence="5 7" id="KW-0804">Transcription</keyword>
<evidence type="ECO:0000256" key="3">
    <source>
        <dbReference type="ARBA" id="ARBA00023015"/>
    </source>
</evidence>
<feature type="domain" description="E2F/DP family winged-helix DNA-binding" evidence="10">
    <location>
        <begin position="175"/>
        <end position="257"/>
    </location>
</feature>
<proteinExistence type="inferred from homology"/>